<reference evidence="1" key="1">
    <citation type="submission" date="2022-10" db="EMBL/GenBank/DDBJ databases">
        <title>Complete Genome of Trichothecium roseum strain YXFP-22015, a Plant Pathogen Isolated from Citrus.</title>
        <authorList>
            <person name="Wang Y."/>
            <person name="Zhu L."/>
        </authorList>
    </citation>
    <scope>NUCLEOTIDE SEQUENCE</scope>
    <source>
        <strain evidence="1">YXFP-22015</strain>
    </source>
</reference>
<accession>A0ACC0UVK7</accession>
<proteinExistence type="predicted"/>
<protein>
    <submittedName>
        <fullName evidence="1">Uncharacterized protein</fullName>
    </submittedName>
</protein>
<evidence type="ECO:0000313" key="2">
    <source>
        <dbReference type="Proteomes" id="UP001163324"/>
    </source>
</evidence>
<sequence>MQRDNLYDGRHHRATSSTSSQPPMPGSPTLTNPDMILPDYEVPLSPDDRAESPLTMWTNANLTSSIIEDYHLPPQNQYARTMPSSTPIIYGNGTMLSDIGEVTEVESNAGVESRRTSSRYSTQTLDGPRHSMMNNPTHWTKFTRDRRMSVDSTSTITTRDRAPGFPDVDDNMSVGDSNFQGDDEESVASPYAAATSRAPQQAQLSVRRTRDVGEERYSANLISDQAEEILANAKRRLLAMEGNLSRARSSLHSCSDASTPSPGRPIGTSQDPKTPPATSHVRIKSEDGIRGFHKPFAPFPQRSASALGSAGGYRPPFLSSRFTGETHNKAVFGGPLQPASHSLEPHMEQLDEEDNDYRDSARLSNFLSPTFGSLPEHALTRSASAAQMRDIHDQMQGLKGKISNLRQQAKVDSMKRRSLQSLRTPSPFTHARWDQDIKDSRDSHSPQPEDGEDTPTVEYDGDPTPSQRRDSKTSQELHEAYAMSPEEGQSFNQSSSDEDRQVNGSKSSSEKMSTIEQVFDADHFAGYANGLGNNGQPQQLLNEEGEEDEYGEEADEEDGYKDGSDVGDWESEGGQTQYYDGYQDAVSHEDREDAFDYQNFFLHSALGSIRRSEAGDDDYESEYSDDSIETTRGPVTDDRRRSLDSNASEESFATAKEGFMSRSSTRQGRVTAMSTHIEEPVPELEGAQENSTSSGHRPGMERGHGQMHQKSYSAVVRSSSVAAERLHRPSVSSLESTGTTRSFPLINKAKVNAGVLTPGGSPDGLKRISETLLQSATALNDRSNGDLIAALQNLSKEDRLLVERLTFSLGKCVLGLDEASRASVEARQYRRRFEAARRALEGLDEC</sequence>
<dbReference type="EMBL" id="CM047946">
    <property type="protein sequence ID" value="KAI9897539.1"/>
    <property type="molecule type" value="Genomic_DNA"/>
</dbReference>
<comment type="caution">
    <text evidence="1">The sequence shown here is derived from an EMBL/GenBank/DDBJ whole genome shotgun (WGS) entry which is preliminary data.</text>
</comment>
<name>A0ACC0UVK7_9HYPO</name>
<organism evidence="1 2">
    <name type="scientific">Trichothecium roseum</name>
    <dbReference type="NCBI Taxonomy" id="47278"/>
    <lineage>
        <taxon>Eukaryota</taxon>
        <taxon>Fungi</taxon>
        <taxon>Dikarya</taxon>
        <taxon>Ascomycota</taxon>
        <taxon>Pezizomycotina</taxon>
        <taxon>Sordariomycetes</taxon>
        <taxon>Hypocreomycetidae</taxon>
        <taxon>Hypocreales</taxon>
        <taxon>Hypocreales incertae sedis</taxon>
        <taxon>Trichothecium</taxon>
    </lineage>
</organism>
<evidence type="ECO:0000313" key="1">
    <source>
        <dbReference type="EMBL" id="KAI9897539.1"/>
    </source>
</evidence>
<dbReference type="Proteomes" id="UP001163324">
    <property type="component" value="Chromosome 7"/>
</dbReference>
<gene>
    <name evidence="1" type="ORF">N3K66_007395</name>
</gene>
<keyword evidence="2" id="KW-1185">Reference proteome</keyword>